<evidence type="ECO:0000256" key="5">
    <source>
        <dbReference type="ARBA" id="ARBA00022989"/>
    </source>
</evidence>
<dbReference type="InterPro" id="IPR050382">
    <property type="entry name" value="MFS_Na/Anion_cotransporter"/>
</dbReference>
<accession>A0A6A4JUI0</accession>
<feature type="transmembrane region" description="Helical" evidence="8">
    <location>
        <begin position="367"/>
        <end position="386"/>
    </location>
</feature>
<evidence type="ECO:0000256" key="3">
    <source>
        <dbReference type="ARBA" id="ARBA00022692"/>
    </source>
</evidence>
<dbReference type="InterPro" id="IPR036259">
    <property type="entry name" value="MFS_trans_sf"/>
</dbReference>
<dbReference type="GO" id="GO:0006820">
    <property type="term" value="P:monoatomic anion transport"/>
    <property type="evidence" value="ECO:0007669"/>
    <property type="project" value="TreeGrafter"/>
</dbReference>
<keyword evidence="6 8" id="KW-0472">Membrane</keyword>
<reference evidence="10" key="1">
    <citation type="journal article" date="2021" name="Mol. Ecol. Resour.">
        <title>Apolygus lucorum genome provides insights into omnivorousness and mesophyll feeding.</title>
        <authorList>
            <person name="Liu Y."/>
            <person name="Liu H."/>
            <person name="Wang H."/>
            <person name="Huang T."/>
            <person name="Liu B."/>
            <person name="Yang B."/>
            <person name="Yin L."/>
            <person name="Li B."/>
            <person name="Zhang Y."/>
            <person name="Zhang S."/>
            <person name="Jiang F."/>
            <person name="Zhang X."/>
            <person name="Ren Y."/>
            <person name="Wang B."/>
            <person name="Wang S."/>
            <person name="Lu Y."/>
            <person name="Wu K."/>
            <person name="Fan W."/>
            <person name="Wang G."/>
        </authorList>
    </citation>
    <scope>NUCLEOTIDE SEQUENCE</scope>
    <source>
        <strain evidence="10">12Hb</strain>
    </source>
</reference>
<comment type="subcellular location">
    <subcellularLocation>
        <location evidence="1">Membrane</location>
        <topology evidence="1">Multi-pass membrane protein</topology>
    </subcellularLocation>
</comment>
<evidence type="ECO:0000313" key="11">
    <source>
        <dbReference type="Proteomes" id="UP000466442"/>
    </source>
</evidence>
<evidence type="ECO:0000313" key="10">
    <source>
        <dbReference type="EMBL" id="KAF6203235.1"/>
    </source>
</evidence>
<feature type="transmembrane region" description="Helical" evidence="8">
    <location>
        <begin position="207"/>
        <end position="228"/>
    </location>
</feature>
<keyword evidence="11" id="KW-1185">Reference proteome</keyword>
<evidence type="ECO:0000256" key="1">
    <source>
        <dbReference type="ARBA" id="ARBA00004141"/>
    </source>
</evidence>
<feature type="compositionally biased region" description="Basic and acidic residues" evidence="7">
    <location>
        <begin position="467"/>
        <end position="520"/>
    </location>
</feature>
<keyword evidence="2" id="KW-0813">Transport</keyword>
<feature type="region of interest" description="Disordered" evidence="7">
    <location>
        <begin position="465"/>
        <end position="529"/>
    </location>
</feature>
<name>A0A6A4JUI0_APOLU</name>
<dbReference type="Pfam" id="PF07690">
    <property type="entry name" value="MFS_1"/>
    <property type="match status" value="1"/>
</dbReference>
<dbReference type="InterPro" id="IPR011701">
    <property type="entry name" value="MFS"/>
</dbReference>
<keyword evidence="5 8" id="KW-1133">Transmembrane helix</keyword>
<evidence type="ECO:0000256" key="7">
    <source>
        <dbReference type="SAM" id="MobiDB-lite"/>
    </source>
</evidence>
<dbReference type="OrthoDB" id="2985014at2759"/>
<dbReference type="PANTHER" id="PTHR11662">
    <property type="entry name" value="SOLUTE CARRIER FAMILY 17"/>
    <property type="match status" value="1"/>
</dbReference>
<dbReference type="Gene3D" id="1.20.1250.20">
    <property type="entry name" value="MFS general substrate transporter like domains"/>
    <property type="match status" value="2"/>
</dbReference>
<feature type="transmembrane region" description="Helical" evidence="8">
    <location>
        <begin position="262"/>
        <end position="286"/>
    </location>
</feature>
<dbReference type="AlphaFoldDB" id="A0A6A4JUI0"/>
<gene>
    <name evidence="10" type="ORF">GE061_003653</name>
</gene>
<keyword evidence="3 8" id="KW-0812">Transmembrane</keyword>
<dbReference type="FunFam" id="1.20.1250.20:FF:000423">
    <property type="entry name" value="Putative inorganic phosphate cotransporter-like Protein"/>
    <property type="match status" value="1"/>
</dbReference>
<feature type="transmembrane region" description="Helical" evidence="8">
    <location>
        <begin position="20"/>
        <end position="45"/>
    </location>
</feature>
<feature type="transmembrane region" description="Helical" evidence="8">
    <location>
        <begin position="341"/>
        <end position="361"/>
    </location>
</feature>
<dbReference type="EMBL" id="WIXP02000011">
    <property type="protein sequence ID" value="KAF6203235.1"/>
    <property type="molecule type" value="Genomic_DNA"/>
</dbReference>
<feature type="domain" description="Major facilitator superfamily (MFS) profile" evidence="9">
    <location>
        <begin position="32"/>
        <end position="460"/>
    </location>
</feature>
<dbReference type="FunFam" id="1.20.1250.20:FF:000003">
    <property type="entry name" value="Solute carrier family 17 member 3"/>
    <property type="match status" value="1"/>
</dbReference>
<evidence type="ECO:0000256" key="6">
    <source>
        <dbReference type="ARBA" id="ARBA00023136"/>
    </source>
</evidence>
<dbReference type="PANTHER" id="PTHR11662:SF415">
    <property type="entry name" value="AT30085P-RELATED"/>
    <property type="match status" value="1"/>
</dbReference>
<dbReference type="GO" id="GO:0016020">
    <property type="term" value="C:membrane"/>
    <property type="evidence" value="ECO:0007669"/>
    <property type="project" value="UniProtKB-SubCell"/>
</dbReference>
<protein>
    <recommendedName>
        <fullName evidence="9">Major facilitator superfamily (MFS) profile domain-containing protein</fullName>
    </recommendedName>
</protein>
<feature type="transmembrane region" description="Helical" evidence="8">
    <location>
        <begin position="86"/>
        <end position="104"/>
    </location>
</feature>
<feature type="transmembrane region" description="Helical" evidence="8">
    <location>
        <begin position="110"/>
        <end position="132"/>
    </location>
</feature>
<evidence type="ECO:0000259" key="9">
    <source>
        <dbReference type="PROSITE" id="PS50850"/>
    </source>
</evidence>
<sequence>MTIYNKIPRIPIPGCFPMRYLISIECFFGLTICYVIRFCLSLAMIRMAVHKKEHADTEACPYNATDSGKNDTKVDFTWSELEQGRVLASMFIGYLFGMIPSGMLGDMMGAGPMIAMGVLFSSVVSVLTPLAAYHSYITLCVLRIFLGVFQAMVYAPLHCVVSAWIPPQERGTWSSVVFSGSHAGSFLNGVLTGSLLGPLGLHWSTVFYVYGIVGFLWSLLFVFTTYSMPSDCPHLSEKERGILEEAGLMNPLRHEKPPWKKVLSNLAVWAVVIGMVGHDWGIFILVTDLPKFMYAILHFDIGSNGYLYASVFFLIWAVGNVTGVLTDIVDKKKLIPRTLNRKIGTTIASVGPSLGLLLSVYTNCSVSLALVALFVGSALMGFFYSSLKVSPIDIAPRFSGFVGAVAQTSGAAAGFAVPYVVGFLTPNGSLGEWRLVMWVTFIVMSVTNVIYVLFATADIQSFNSPEDAERIKQEKEAKKAEKEAKKAEKEAKKADKAGKKDNGKLKKKESMDGGKKESGEANKSSPEGT</sequence>
<dbReference type="InterPro" id="IPR020846">
    <property type="entry name" value="MFS_dom"/>
</dbReference>
<comment type="caution">
    <text evidence="10">The sequence shown here is derived from an EMBL/GenBank/DDBJ whole genome shotgun (WGS) entry which is preliminary data.</text>
</comment>
<feature type="transmembrane region" description="Helical" evidence="8">
    <location>
        <begin position="398"/>
        <end position="421"/>
    </location>
</feature>
<keyword evidence="4" id="KW-0769">Symport</keyword>
<feature type="transmembrane region" description="Helical" evidence="8">
    <location>
        <begin position="306"/>
        <end position="329"/>
    </location>
</feature>
<dbReference type="SUPFAM" id="SSF103473">
    <property type="entry name" value="MFS general substrate transporter"/>
    <property type="match status" value="1"/>
</dbReference>
<evidence type="ECO:0000256" key="2">
    <source>
        <dbReference type="ARBA" id="ARBA00022448"/>
    </source>
</evidence>
<feature type="transmembrane region" description="Helical" evidence="8">
    <location>
        <begin position="144"/>
        <end position="165"/>
    </location>
</feature>
<dbReference type="Proteomes" id="UP000466442">
    <property type="component" value="Unassembled WGS sequence"/>
</dbReference>
<organism evidence="10 11">
    <name type="scientific">Apolygus lucorum</name>
    <name type="common">Small green plant bug</name>
    <name type="synonym">Lygocoris lucorum</name>
    <dbReference type="NCBI Taxonomy" id="248454"/>
    <lineage>
        <taxon>Eukaryota</taxon>
        <taxon>Metazoa</taxon>
        <taxon>Ecdysozoa</taxon>
        <taxon>Arthropoda</taxon>
        <taxon>Hexapoda</taxon>
        <taxon>Insecta</taxon>
        <taxon>Pterygota</taxon>
        <taxon>Neoptera</taxon>
        <taxon>Paraneoptera</taxon>
        <taxon>Hemiptera</taxon>
        <taxon>Heteroptera</taxon>
        <taxon>Panheteroptera</taxon>
        <taxon>Cimicomorpha</taxon>
        <taxon>Miridae</taxon>
        <taxon>Mirini</taxon>
        <taxon>Apolygus</taxon>
    </lineage>
</organism>
<dbReference type="GO" id="GO:0015293">
    <property type="term" value="F:symporter activity"/>
    <property type="evidence" value="ECO:0007669"/>
    <property type="project" value="UniProtKB-KW"/>
</dbReference>
<evidence type="ECO:0000256" key="8">
    <source>
        <dbReference type="SAM" id="Phobius"/>
    </source>
</evidence>
<proteinExistence type="predicted"/>
<feature type="transmembrane region" description="Helical" evidence="8">
    <location>
        <begin position="433"/>
        <end position="454"/>
    </location>
</feature>
<evidence type="ECO:0000256" key="4">
    <source>
        <dbReference type="ARBA" id="ARBA00022847"/>
    </source>
</evidence>
<dbReference type="PROSITE" id="PS50850">
    <property type="entry name" value="MFS"/>
    <property type="match status" value="1"/>
</dbReference>